<keyword evidence="7 8" id="KW-0408">Iron</keyword>
<evidence type="ECO:0000313" key="10">
    <source>
        <dbReference type="EMBL" id="WDE98493.1"/>
    </source>
</evidence>
<organism evidence="10 11">
    <name type="scientific">Lentisphaera profundi</name>
    <dbReference type="NCBI Taxonomy" id="1658616"/>
    <lineage>
        <taxon>Bacteria</taxon>
        <taxon>Pseudomonadati</taxon>
        <taxon>Lentisphaerota</taxon>
        <taxon>Lentisphaeria</taxon>
        <taxon>Lentisphaerales</taxon>
        <taxon>Lentisphaeraceae</taxon>
        <taxon>Lentisphaera</taxon>
    </lineage>
</organism>
<comment type="subcellular location">
    <subcellularLocation>
        <location evidence="1">Periplasm</location>
    </subcellularLocation>
</comment>
<dbReference type="EMBL" id="CP117812">
    <property type="protein sequence ID" value="WDE98493.1"/>
    <property type="molecule type" value="Genomic_DNA"/>
</dbReference>
<reference evidence="10 11" key="1">
    <citation type="submission" date="2023-02" db="EMBL/GenBank/DDBJ databases">
        <title>Genome sequence of Lentisphaera profundi SAORIC-696.</title>
        <authorList>
            <person name="Kim e."/>
            <person name="Cho J.-C."/>
            <person name="Choi A."/>
            <person name="Kang I."/>
        </authorList>
    </citation>
    <scope>NUCLEOTIDE SEQUENCE [LARGE SCALE GENOMIC DNA]</scope>
    <source>
        <strain evidence="10 11">SAORIC-696</strain>
    </source>
</reference>
<proteinExistence type="predicted"/>
<dbReference type="Proteomes" id="UP001214250">
    <property type="component" value="Chromosome 2"/>
</dbReference>
<protein>
    <submittedName>
        <fullName evidence="10">C-type cytochrome</fullName>
    </submittedName>
</protein>
<keyword evidence="11" id="KW-1185">Reference proteome</keyword>
<dbReference type="PROSITE" id="PS51007">
    <property type="entry name" value="CYTC"/>
    <property type="match status" value="2"/>
</dbReference>
<dbReference type="Gene3D" id="1.10.760.10">
    <property type="entry name" value="Cytochrome c-like domain"/>
    <property type="match status" value="2"/>
</dbReference>
<keyword evidence="2" id="KW-0813">Transport</keyword>
<sequence length="205" mass="23764">MKRTFLLLFLLMQFWSSCQQHEPSSKVDQEVLNNCMICHDNKEMQRGPILDGLQAEYMLQQVKKFRIGQRGTHKFDYQGALMASAIQSLEEDKIASAISEISQRKPRPYIRTVKGDVHRGEILYKETCHSCHGENAEGIKDLKTANLAILEDWYLLMQLRNFKSSRRGYHADDIQGQIMRTIVAPLNDKDFKSLVKYISQINLKK</sequence>
<evidence type="ECO:0000256" key="6">
    <source>
        <dbReference type="ARBA" id="ARBA00022982"/>
    </source>
</evidence>
<dbReference type="PANTHER" id="PTHR33751">
    <property type="entry name" value="CBB3-TYPE CYTOCHROME C OXIDASE SUBUNIT FIXP"/>
    <property type="match status" value="1"/>
</dbReference>
<evidence type="ECO:0000256" key="7">
    <source>
        <dbReference type="ARBA" id="ARBA00023004"/>
    </source>
</evidence>
<evidence type="ECO:0000259" key="9">
    <source>
        <dbReference type="PROSITE" id="PS51007"/>
    </source>
</evidence>
<dbReference type="InterPro" id="IPR009056">
    <property type="entry name" value="Cyt_c-like_dom"/>
</dbReference>
<feature type="domain" description="Cytochrome c" evidence="9">
    <location>
        <begin position="115"/>
        <end position="202"/>
    </location>
</feature>
<evidence type="ECO:0000256" key="8">
    <source>
        <dbReference type="PROSITE-ProRule" id="PRU00433"/>
    </source>
</evidence>
<evidence type="ECO:0000256" key="3">
    <source>
        <dbReference type="ARBA" id="ARBA00022617"/>
    </source>
</evidence>
<keyword evidence="5" id="KW-0574">Periplasm</keyword>
<evidence type="ECO:0000256" key="5">
    <source>
        <dbReference type="ARBA" id="ARBA00022764"/>
    </source>
</evidence>
<dbReference type="PIRSF" id="PIRSF000005">
    <property type="entry name" value="Cytochrome_c4"/>
    <property type="match status" value="1"/>
</dbReference>
<dbReference type="RefSeq" id="WP_274153364.1">
    <property type="nucleotide sequence ID" value="NZ_CP117812.1"/>
</dbReference>
<accession>A0ABY7VW87</accession>
<feature type="domain" description="Cytochrome c" evidence="9">
    <location>
        <begin position="23"/>
        <end position="105"/>
    </location>
</feature>
<dbReference type="Pfam" id="PF00034">
    <property type="entry name" value="Cytochrom_C"/>
    <property type="match status" value="1"/>
</dbReference>
<keyword evidence="4 8" id="KW-0479">Metal-binding</keyword>
<dbReference type="PANTHER" id="PTHR33751:SF9">
    <property type="entry name" value="CYTOCHROME C4"/>
    <property type="match status" value="1"/>
</dbReference>
<dbReference type="InterPro" id="IPR050597">
    <property type="entry name" value="Cytochrome_c_Oxidase_Subunit"/>
</dbReference>
<dbReference type="InterPro" id="IPR036909">
    <property type="entry name" value="Cyt_c-like_dom_sf"/>
</dbReference>
<evidence type="ECO:0000256" key="2">
    <source>
        <dbReference type="ARBA" id="ARBA00022448"/>
    </source>
</evidence>
<evidence type="ECO:0000256" key="4">
    <source>
        <dbReference type="ARBA" id="ARBA00022723"/>
    </source>
</evidence>
<evidence type="ECO:0000313" key="11">
    <source>
        <dbReference type="Proteomes" id="UP001214250"/>
    </source>
</evidence>
<evidence type="ECO:0000256" key="1">
    <source>
        <dbReference type="ARBA" id="ARBA00004418"/>
    </source>
</evidence>
<dbReference type="SUPFAM" id="SSF46626">
    <property type="entry name" value="Cytochrome c"/>
    <property type="match status" value="2"/>
</dbReference>
<dbReference type="PROSITE" id="PS51257">
    <property type="entry name" value="PROKAR_LIPOPROTEIN"/>
    <property type="match status" value="1"/>
</dbReference>
<dbReference type="InterPro" id="IPR024167">
    <property type="entry name" value="Cytochrome_c4-like"/>
</dbReference>
<gene>
    <name evidence="10" type="ORF">PQO03_11635</name>
</gene>
<keyword evidence="6" id="KW-0249">Electron transport</keyword>
<name>A0ABY7VW87_9BACT</name>
<keyword evidence="3 8" id="KW-0349">Heme</keyword>